<gene>
    <name evidence="1" type="ORF">TKV_c03750</name>
</gene>
<evidence type="ECO:0000313" key="1">
    <source>
        <dbReference type="EMBL" id="AIS51579.1"/>
    </source>
</evidence>
<name>A0A097AP15_THEKI</name>
<keyword evidence="2" id="KW-1185">Reference proteome</keyword>
<dbReference type="OrthoDB" id="1648028at2"/>
<proteinExistence type="predicted"/>
<dbReference type="EMBL" id="CP009170">
    <property type="protein sequence ID" value="AIS51579.1"/>
    <property type="molecule type" value="Genomic_DNA"/>
</dbReference>
<dbReference type="RefSeq" id="WP_013149829.1">
    <property type="nucleotide sequence ID" value="NZ_CP009170.1"/>
</dbReference>
<reference evidence="2" key="1">
    <citation type="journal article" date="2015" name="Genome Announc.">
        <title>Whole-Genome Sequences of 80 Environmental and Clinical Isolates of Burkholderia pseudomallei.</title>
        <authorList>
            <person name="Johnson S.L."/>
            <person name="Baker A.L."/>
            <person name="Chain P.S."/>
            <person name="Currie B.J."/>
            <person name="Daligault H.E."/>
            <person name="Davenport K.W."/>
            <person name="Davis C.B."/>
            <person name="Inglis T.J."/>
            <person name="Kaestli M."/>
            <person name="Koren S."/>
            <person name="Mayo M."/>
            <person name="Merritt A.J."/>
            <person name="Price E.P."/>
            <person name="Sarovich D.S."/>
            <person name="Warner J."/>
            <person name="Rosovitz M.J."/>
        </authorList>
    </citation>
    <scope>NUCLEOTIDE SEQUENCE [LARGE SCALE GENOMIC DNA]</scope>
    <source>
        <strain evidence="2">DSM 2030</strain>
    </source>
</reference>
<protein>
    <submittedName>
        <fullName evidence="1">Uncharacterized protein</fullName>
    </submittedName>
</protein>
<accession>A0A097AP15</accession>
<sequence>MDVNLRDGIKFENLIYFEKEVVNPISIQQEVRKLIDRLKDGGIFYKNRLITKVIEKDITKKTVTMRIMIEVEISEGSGIYNFLKNYPQYRYLEDFSIGKSYSISISNDVEEFKNAISLLISKIDSDVKDINNYDLSKNNIIEIARIDYDGNVIGFDLFLEIDGGEIKWE</sequence>
<dbReference type="STRING" id="2325.TKV_c03750"/>
<dbReference type="AlphaFoldDB" id="A0A097AP15"/>
<evidence type="ECO:0000313" key="2">
    <source>
        <dbReference type="Proteomes" id="UP000029669"/>
    </source>
</evidence>
<dbReference type="KEGG" id="tki:TKV_c03750"/>
<dbReference type="HOGENOM" id="CLU_1577753_0_0_9"/>
<dbReference type="Proteomes" id="UP000029669">
    <property type="component" value="Chromosome"/>
</dbReference>
<organism evidence="1 2">
    <name type="scientific">Thermoanaerobacter kivui</name>
    <name type="common">Acetogenium kivui</name>
    <dbReference type="NCBI Taxonomy" id="2325"/>
    <lineage>
        <taxon>Bacteria</taxon>
        <taxon>Bacillati</taxon>
        <taxon>Bacillota</taxon>
        <taxon>Clostridia</taxon>
        <taxon>Thermoanaerobacterales</taxon>
        <taxon>Thermoanaerobacteraceae</taxon>
        <taxon>Thermoanaerobacter</taxon>
    </lineage>
</organism>